<feature type="non-terminal residue" evidence="1">
    <location>
        <position position="1"/>
    </location>
</feature>
<evidence type="ECO:0000313" key="2">
    <source>
        <dbReference type="Proteomes" id="UP000789901"/>
    </source>
</evidence>
<name>A0ABN7WKG0_GIGMA</name>
<reference evidence="1 2" key="1">
    <citation type="submission" date="2021-06" db="EMBL/GenBank/DDBJ databases">
        <authorList>
            <person name="Kallberg Y."/>
            <person name="Tangrot J."/>
            <person name="Rosling A."/>
        </authorList>
    </citation>
    <scope>NUCLEOTIDE SEQUENCE [LARGE SCALE GENOMIC DNA]</scope>
    <source>
        <strain evidence="1 2">120-4 pot B 10/14</strain>
    </source>
</reference>
<evidence type="ECO:0000313" key="1">
    <source>
        <dbReference type="EMBL" id="CAG8834483.1"/>
    </source>
</evidence>
<sequence>GEQSWWKNLYDTLVQPAIYKLNTIAASDPTKPIYTGHENIEEFLLYFEAYAASKDWDDRKKSLVIVLHIVDKLKPSMIQLIKVHSTWNNLKVAMITKWATSLDINEKLEHLKNTIQKTDDTAQMYTNYFDAYIDEVKDQLRDLKKREWYIQGLRSPYRERVAAAKELAVKMEKYDRDREYISKSPVKITTKKANRVGKEMVDESSTAQEAIKICRVGDQHSLNTERLDRMETSIVELLKAVQTLVERKQTLSPRRSSFTNLTLNRGSMSQNRNAISYMDQPNTNPNTQVKNLNIRGADVRLFEVIKKVKPKEDEYLMIYVSEDEVLFNVRTLGKRR</sequence>
<protein>
    <submittedName>
        <fullName evidence="1">29123_t:CDS:1</fullName>
    </submittedName>
</protein>
<comment type="caution">
    <text evidence="1">The sequence shown here is derived from an EMBL/GenBank/DDBJ whole genome shotgun (WGS) entry which is preliminary data.</text>
</comment>
<keyword evidence="2" id="KW-1185">Reference proteome</keyword>
<gene>
    <name evidence="1" type="ORF">GMARGA_LOCUS32080</name>
</gene>
<accession>A0ABN7WKG0</accession>
<dbReference type="EMBL" id="CAJVQB010049448">
    <property type="protein sequence ID" value="CAG8834483.1"/>
    <property type="molecule type" value="Genomic_DNA"/>
</dbReference>
<proteinExistence type="predicted"/>
<organism evidence="1 2">
    <name type="scientific">Gigaspora margarita</name>
    <dbReference type="NCBI Taxonomy" id="4874"/>
    <lineage>
        <taxon>Eukaryota</taxon>
        <taxon>Fungi</taxon>
        <taxon>Fungi incertae sedis</taxon>
        <taxon>Mucoromycota</taxon>
        <taxon>Glomeromycotina</taxon>
        <taxon>Glomeromycetes</taxon>
        <taxon>Diversisporales</taxon>
        <taxon>Gigasporaceae</taxon>
        <taxon>Gigaspora</taxon>
    </lineage>
</organism>
<dbReference type="Proteomes" id="UP000789901">
    <property type="component" value="Unassembled WGS sequence"/>
</dbReference>